<organism evidence="2 3">
    <name type="scientific">Colocasia esculenta</name>
    <name type="common">Wild taro</name>
    <name type="synonym">Arum esculentum</name>
    <dbReference type="NCBI Taxonomy" id="4460"/>
    <lineage>
        <taxon>Eukaryota</taxon>
        <taxon>Viridiplantae</taxon>
        <taxon>Streptophyta</taxon>
        <taxon>Embryophyta</taxon>
        <taxon>Tracheophyta</taxon>
        <taxon>Spermatophyta</taxon>
        <taxon>Magnoliopsida</taxon>
        <taxon>Liliopsida</taxon>
        <taxon>Araceae</taxon>
        <taxon>Aroideae</taxon>
        <taxon>Colocasieae</taxon>
        <taxon>Colocasia</taxon>
    </lineage>
</organism>
<sequence length="226" mass="24486">MAFVYISVQHPRSGQSDIANLEIFRPIERPPPFSPSHYYSRNKSLPPSCLPLLSSRRPRRNRAEDLAFCLGGSVALLQRGCRSWRSCGEENNMEQRDAGDLLMISVRGFAACWEEIMKGCIATSTSSAARRHTCSSASSSNTKPSAAFTSSSAPSLARLRDFLPESPVEICSPPTTSPPSGQGNFHTSGKLHKIPQVTYSLDPICGNVADTGDLTRPSPAKSITSK</sequence>
<comment type="caution">
    <text evidence="2">The sequence shown here is derived from an EMBL/GenBank/DDBJ whole genome shotgun (WGS) entry which is preliminary data.</text>
</comment>
<feature type="region of interest" description="Disordered" evidence="1">
    <location>
        <begin position="167"/>
        <end position="189"/>
    </location>
</feature>
<dbReference type="AlphaFoldDB" id="A0A843TWE6"/>
<protein>
    <submittedName>
        <fullName evidence="2">Uncharacterized protein</fullName>
    </submittedName>
</protein>
<reference evidence="2" key="1">
    <citation type="submission" date="2017-07" db="EMBL/GenBank/DDBJ databases">
        <title>Taro Niue Genome Assembly and Annotation.</title>
        <authorList>
            <person name="Atibalentja N."/>
            <person name="Keating K."/>
            <person name="Fields C.J."/>
        </authorList>
    </citation>
    <scope>NUCLEOTIDE SEQUENCE</scope>
    <source>
        <strain evidence="2">Niue_2</strain>
        <tissue evidence="2">Leaf</tissue>
    </source>
</reference>
<proteinExistence type="predicted"/>
<gene>
    <name evidence="2" type="ORF">Taro_006212</name>
</gene>
<keyword evidence="3" id="KW-1185">Reference proteome</keyword>
<dbReference type="Proteomes" id="UP000652761">
    <property type="component" value="Unassembled WGS sequence"/>
</dbReference>
<dbReference type="EMBL" id="NMUH01000181">
    <property type="protein sequence ID" value="MQL73850.1"/>
    <property type="molecule type" value="Genomic_DNA"/>
</dbReference>
<name>A0A843TWE6_COLES</name>
<evidence type="ECO:0000256" key="1">
    <source>
        <dbReference type="SAM" id="MobiDB-lite"/>
    </source>
</evidence>
<evidence type="ECO:0000313" key="2">
    <source>
        <dbReference type="EMBL" id="MQL73850.1"/>
    </source>
</evidence>
<evidence type="ECO:0000313" key="3">
    <source>
        <dbReference type="Proteomes" id="UP000652761"/>
    </source>
</evidence>
<accession>A0A843TWE6</accession>